<keyword evidence="2" id="KW-0548">Nucleotidyltransferase</keyword>
<dbReference type="GeneID" id="63999928"/>
<protein>
    <submittedName>
        <fullName evidence="2">Molybdopterin-synthase adenylyltransferase</fullName>
        <ecNumber evidence="2">2.7.7.80</ecNumber>
    </submittedName>
</protein>
<dbReference type="PANTHER" id="PTHR43267:SF1">
    <property type="entry name" value="TRNA THREONYLCARBAMOYLADENOSINE DEHYDRATASE"/>
    <property type="match status" value="1"/>
</dbReference>
<proteinExistence type="predicted"/>
<dbReference type="GO" id="GO:0061503">
    <property type="term" value="F:tRNA threonylcarbamoyladenosine dehydratase"/>
    <property type="evidence" value="ECO:0007669"/>
    <property type="project" value="TreeGrafter"/>
</dbReference>
<organism evidence="2 3">
    <name type="scientific">Comamonas testosteroni</name>
    <name type="common">Pseudomonas testosteroni</name>
    <dbReference type="NCBI Taxonomy" id="285"/>
    <lineage>
        <taxon>Bacteria</taxon>
        <taxon>Pseudomonadati</taxon>
        <taxon>Pseudomonadota</taxon>
        <taxon>Betaproteobacteria</taxon>
        <taxon>Burkholderiales</taxon>
        <taxon>Comamonadaceae</taxon>
        <taxon>Comamonas</taxon>
    </lineage>
</organism>
<dbReference type="GO" id="GO:0008641">
    <property type="term" value="F:ubiquitin-like modifier activating enzyme activity"/>
    <property type="evidence" value="ECO:0007669"/>
    <property type="project" value="InterPro"/>
</dbReference>
<dbReference type="CDD" id="cd00755">
    <property type="entry name" value="YgdL_like"/>
    <property type="match status" value="1"/>
</dbReference>
<dbReference type="AlphaFoldDB" id="A0A8B4S1M6"/>
<reference evidence="2 3" key="1">
    <citation type="submission" date="2018-06" db="EMBL/GenBank/DDBJ databases">
        <authorList>
            <consortium name="Pathogen Informatics"/>
            <person name="Doyle S."/>
        </authorList>
    </citation>
    <scope>NUCLEOTIDE SEQUENCE [LARGE SCALE GENOMIC DNA]</scope>
    <source>
        <strain evidence="2 3">NCTC10698</strain>
    </source>
</reference>
<evidence type="ECO:0000313" key="2">
    <source>
        <dbReference type="EMBL" id="SUY77062.1"/>
    </source>
</evidence>
<feature type="domain" description="THIF-type NAD/FAD binding fold" evidence="1">
    <location>
        <begin position="36"/>
        <end position="262"/>
    </location>
</feature>
<keyword evidence="2" id="KW-0808">Transferase</keyword>
<dbReference type="PANTHER" id="PTHR43267">
    <property type="entry name" value="TRNA THREONYLCARBAMOYLADENOSINE DEHYDRATASE"/>
    <property type="match status" value="1"/>
</dbReference>
<dbReference type="RefSeq" id="WP_003077288.1">
    <property type="nucleotide sequence ID" value="NZ_BBJZ01000010.1"/>
</dbReference>
<accession>A0A8B4S1M6</accession>
<dbReference type="Gene3D" id="3.40.50.720">
    <property type="entry name" value="NAD(P)-binding Rossmann-like Domain"/>
    <property type="match status" value="1"/>
</dbReference>
<dbReference type="GO" id="GO:0061605">
    <property type="term" value="F:molybdopterin-synthase adenylyltransferase activity"/>
    <property type="evidence" value="ECO:0007669"/>
    <property type="project" value="UniProtKB-EC"/>
</dbReference>
<evidence type="ECO:0000313" key="3">
    <source>
        <dbReference type="Proteomes" id="UP000255070"/>
    </source>
</evidence>
<sequence>MAEYFQPQAETAPQSGAVFSMEEADVQRRFGGLERLYGVQGAARIRAAHVVVVGVGGVGSWTAEALARSGVSRLTLIDMDHVAESNINRQIHALTSTVGQAKIDAMRDRIAEINPACEVNCIDEFVDPDNWLQLLPADADAVIDACDQIKAKAEMAAHARKTKQCFISVGAAGGKRMAHLVDIADLSATTHDPLLSQLRYRLRKQHGAPKDGKRMGVTCVFSREAVAPPDASCSIEGGDGSLNCHGYGSVVAVTATFGQCAAGWVLDQLARKPS</sequence>
<name>A0A8B4S1M6_COMTE</name>
<comment type="caution">
    <text evidence="2">The sequence shown here is derived from an EMBL/GenBank/DDBJ whole genome shotgun (WGS) entry which is preliminary data.</text>
</comment>
<gene>
    <name evidence="2" type="primary">moeB</name>
    <name evidence="2" type="ORF">NCTC10698_01951</name>
</gene>
<dbReference type="InterPro" id="IPR045886">
    <property type="entry name" value="ThiF/MoeB/HesA"/>
</dbReference>
<dbReference type="EC" id="2.7.7.80" evidence="2"/>
<dbReference type="Pfam" id="PF00899">
    <property type="entry name" value="ThiF"/>
    <property type="match status" value="1"/>
</dbReference>
<evidence type="ECO:0000259" key="1">
    <source>
        <dbReference type="Pfam" id="PF00899"/>
    </source>
</evidence>
<dbReference type="InterPro" id="IPR035985">
    <property type="entry name" value="Ubiquitin-activating_enz"/>
</dbReference>
<dbReference type="SUPFAM" id="SSF69572">
    <property type="entry name" value="Activating enzymes of the ubiquitin-like proteins"/>
    <property type="match status" value="1"/>
</dbReference>
<dbReference type="InterPro" id="IPR000594">
    <property type="entry name" value="ThiF_NAD_FAD-bd"/>
</dbReference>
<dbReference type="GO" id="GO:0061504">
    <property type="term" value="P:cyclic threonylcarbamoyladenosine biosynthetic process"/>
    <property type="evidence" value="ECO:0007669"/>
    <property type="project" value="TreeGrafter"/>
</dbReference>
<dbReference type="Proteomes" id="UP000255070">
    <property type="component" value="Unassembled WGS sequence"/>
</dbReference>
<dbReference type="EMBL" id="UFXL01000001">
    <property type="protein sequence ID" value="SUY77062.1"/>
    <property type="molecule type" value="Genomic_DNA"/>
</dbReference>
<keyword evidence="3" id="KW-1185">Reference proteome</keyword>